<evidence type="ECO:0000313" key="2">
    <source>
        <dbReference type="Proteomes" id="UP000064893"/>
    </source>
</evidence>
<keyword evidence="2" id="KW-1185">Reference proteome</keyword>
<dbReference type="STRING" id="1307839.L21SP5_00265"/>
<dbReference type="EMBL" id="CP013118">
    <property type="protein sequence ID" value="ALO13945.1"/>
    <property type="molecule type" value="Genomic_DNA"/>
</dbReference>
<protein>
    <submittedName>
        <fullName evidence="1">Fibronectin type III domain protein</fullName>
    </submittedName>
</protein>
<dbReference type="Proteomes" id="UP000064893">
    <property type="component" value="Chromosome"/>
</dbReference>
<organism evidence="1 2">
    <name type="scientific">Salinivirga cyanobacteriivorans</name>
    <dbReference type="NCBI Taxonomy" id="1307839"/>
    <lineage>
        <taxon>Bacteria</taxon>
        <taxon>Pseudomonadati</taxon>
        <taxon>Bacteroidota</taxon>
        <taxon>Bacteroidia</taxon>
        <taxon>Bacteroidales</taxon>
        <taxon>Salinivirgaceae</taxon>
        <taxon>Salinivirga</taxon>
    </lineage>
</organism>
<dbReference type="InterPro" id="IPR013783">
    <property type="entry name" value="Ig-like_fold"/>
</dbReference>
<dbReference type="Gene3D" id="2.60.40.10">
    <property type="entry name" value="Immunoglobulins"/>
    <property type="match status" value="4"/>
</dbReference>
<proteinExistence type="predicted"/>
<sequence length="684" mass="78734">MLMNVKYICFIIILLYLVEPLRSQTRKVELDLITEKTGDSVLLRWAPKNYKSWQWSKNKGWVIERACLSDTTPSGVLQYRQLSTGYTHRPKEQWRSLVEKSDAAAIAAQLMFGESFEISADASLDLMMTKYKEDQMRFAFAMTSADRDYNTARMMGLGYTDQSPENCQVLIYRIYAAGQDSVMASDTAYSVINRNDPDRKIKIYSIKQKVSDTAVLLYWPRVPFGQTYSFFDIRRSMDGQHFSAMHQTPYVSLENTDFSKEYFHFNDRLVSGTDSVYYIIRGITPFGTYGPWSDTIVVDIPSPLVQPDRLSYITNDNENTVILRWEYPERIQHYLESFKIYQSVSLAAPSEKPVVVRPEKRQVKLQPETPETYIMIEAQGKDKNRKLSTPIFIQLSDSIPPEAPTGLNGTIDTTGLLQMHWKNPDAADLYGFKVYSAYDPNAEFSQLTNGFVHDTAWKHQFSLKHLNRFVYIKLKAYDVRFNHSEFSKVLKLSLPDTIPPSPPVFFRPLIEENQVHFKWKPSGSGDVAHYIIIGHNEKQNIQDTLVLEDSNANEFHMQSAKNQNYNVALAATDSSGNVAYARNRFQVNLKNLHQQNRKPVLEAEANYRSGTIVLSWKGGANSTKTLIYRRTDNGLMRLHKTLHGHQTRFSDKQVSVGAHYIYRVQMENTQHTRSQMSNEISLKF</sequence>
<accession>A0A0S2HV78</accession>
<evidence type="ECO:0000313" key="1">
    <source>
        <dbReference type="EMBL" id="ALO13945.1"/>
    </source>
</evidence>
<name>A0A0S2HV78_9BACT</name>
<dbReference type="AlphaFoldDB" id="A0A0S2HV78"/>
<reference evidence="1 2" key="1">
    <citation type="submission" date="2015-11" db="EMBL/GenBank/DDBJ databases">
        <title>Description and complete genome sequence of a novel strain predominating in hypersaline microbial mats and representing a new family of the Bacteriodetes phylum.</title>
        <authorList>
            <person name="Spring S."/>
            <person name="Bunk B."/>
            <person name="Sproer C."/>
            <person name="Klenk H.-P."/>
        </authorList>
    </citation>
    <scope>NUCLEOTIDE SEQUENCE [LARGE SCALE GENOMIC DNA]</scope>
    <source>
        <strain evidence="1 2">L21-Spi-D4</strain>
    </source>
</reference>
<dbReference type="KEGG" id="blq:L21SP5_00265"/>
<gene>
    <name evidence="1" type="ORF">L21SP5_00265</name>
</gene>